<dbReference type="Proteomes" id="UP000308652">
    <property type="component" value="Unassembled WGS sequence"/>
</dbReference>
<evidence type="ECO:0008006" key="4">
    <source>
        <dbReference type="Google" id="ProtNLM"/>
    </source>
</evidence>
<dbReference type="OrthoDB" id="3270296at2759"/>
<dbReference type="Gene3D" id="3.80.10.10">
    <property type="entry name" value="Ribonuclease Inhibitor"/>
    <property type="match status" value="1"/>
</dbReference>
<feature type="region of interest" description="Disordered" evidence="1">
    <location>
        <begin position="1"/>
        <end position="32"/>
    </location>
</feature>
<protein>
    <recommendedName>
        <fullName evidence="4">F-box domain-containing protein</fullName>
    </recommendedName>
</protein>
<dbReference type="SUPFAM" id="SSF52047">
    <property type="entry name" value="RNI-like"/>
    <property type="match status" value="1"/>
</dbReference>
<name>A0A5C3LKK1_9AGAR</name>
<evidence type="ECO:0000256" key="1">
    <source>
        <dbReference type="SAM" id="MobiDB-lite"/>
    </source>
</evidence>
<dbReference type="InterPro" id="IPR032675">
    <property type="entry name" value="LRR_dom_sf"/>
</dbReference>
<dbReference type="AlphaFoldDB" id="A0A5C3LKK1"/>
<dbReference type="STRING" id="68775.A0A5C3LKK1"/>
<dbReference type="EMBL" id="ML213656">
    <property type="protein sequence ID" value="TFK33077.1"/>
    <property type="molecule type" value="Genomic_DNA"/>
</dbReference>
<organism evidence="2 3">
    <name type="scientific">Crucibulum laeve</name>
    <dbReference type="NCBI Taxonomy" id="68775"/>
    <lineage>
        <taxon>Eukaryota</taxon>
        <taxon>Fungi</taxon>
        <taxon>Dikarya</taxon>
        <taxon>Basidiomycota</taxon>
        <taxon>Agaricomycotina</taxon>
        <taxon>Agaricomycetes</taxon>
        <taxon>Agaricomycetidae</taxon>
        <taxon>Agaricales</taxon>
        <taxon>Agaricineae</taxon>
        <taxon>Nidulariaceae</taxon>
        <taxon>Crucibulum</taxon>
    </lineage>
</organism>
<sequence length="611" mass="68949">MSSFNRALPPTSRPSTKASITSAIRSRPRKSAQPLISTNVNSYDRMDPFAAFNVLLKLFGSLPSRIGGCQYKLTPDEHTLSLHLLNIVEPFVGLAPSQRTHFTRQPTEILDAIALHVDCRRDLLSLARSCKRMRDIVFPRHWEYRVIKCKLSSIRVWNHLIINRSLARNVRRLEVLDERSAEAEVLPRGIMHSDTDLESTDDELGLHEKQERYLLKALGRMSGLRAFKWKCNHSPVGIDEVWPVLLRCESLQEVEICDNLAFAPLVREEAETEDKESTKKIPKILLEMSSMVLKSTQHAYGASQNPELSRIAEMLAHCPNITHLDIAYTPPRHQGLYNRPLADEFLLYSRWPNLTSVSLTNLRCTPASIQDTLPSFLHAHQNIEILALDVVPPFALNNLALPAGSLPRLRELQGSRDIVNAVLGCPAQSQRPLELLRGFKLSGAHNRSADLKYLDLLRLAGSGIKRLELSVWNDMEDIKLLAGSLPSLSWLDIGSKHNSCAAPQNRDKTVTNTIEWATVLSELPELTTFHGIKFFYEVCSQPTANLSSMSMTDRSRMRKNDEIAGVLAWKCPKLRRMDHWEEGGGKVIVLLRESAGGEEAKVRWDVRRVKA</sequence>
<dbReference type="CDD" id="cd09917">
    <property type="entry name" value="F-box_SF"/>
    <property type="match status" value="1"/>
</dbReference>
<evidence type="ECO:0000313" key="2">
    <source>
        <dbReference type="EMBL" id="TFK33077.1"/>
    </source>
</evidence>
<keyword evidence="3" id="KW-1185">Reference proteome</keyword>
<gene>
    <name evidence="2" type="ORF">BDQ12DRAFT_637996</name>
</gene>
<accession>A0A5C3LKK1</accession>
<proteinExistence type="predicted"/>
<reference evidence="2 3" key="1">
    <citation type="journal article" date="2019" name="Nat. Ecol. Evol.">
        <title>Megaphylogeny resolves global patterns of mushroom evolution.</title>
        <authorList>
            <person name="Varga T."/>
            <person name="Krizsan K."/>
            <person name="Foldi C."/>
            <person name="Dima B."/>
            <person name="Sanchez-Garcia M."/>
            <person name="Sanchez-Ramirez S."/>
            <person name="Szollosi G.J."/>
            <person name="Szarkandi J.G."/>
            <person name="Papp V."/>
            <person name="Albert L."/>
            <person name="Andreopoulos W."/>
            <person name="Angelini C."/>
            <person name="Antonin V."/>
            <person name="Barry K.W."/>
            <person name="Bougher N.L."/>
            <person name="Buchanan P."/>
            <person name="Buyck B."/>
            <person name="Bense V."/>
            <person name="Catcheside P."/>
            <person name="Chovatia M."/>
            <person name="Cooper J."/>
            <person name="Damon W."/>
            <person name="Desjardin D."/>
            <person name="Finy P."/>
            <person name="Geml J."/>
            <person name="Haridas S."/>
            <person name="Hughes K."/>
            <person name="Justo A."/>
            <person name="Karasinski D."/>
            <person name="Kautmanova I."/>
            <person name="Kiss B."/>
            <person name="Kocsube S."/>
            <person name="Kotiranta H."/>
            <person name="LaButti K.M."/>
            <person name="Lechner B.E."/>
            <person name="Liimatainen K."/>
            <person name="Lipzen A."/>
            <person name="Lukacs Z."/>
            <person name="Mihaltcheva S."/>
            <person name="Morgado L.N."/>
            <person name="Niskanen T."/>
            <person name="Noordeloos M.E."/>
            <person name="Ohm R.A."/>
            <person name="Ortiz-Santana B."/>
            <person name="Ovrebo C."/>
            <person name="Racz N."/>
            <person name="Riley R."/>
            <person name="Savchenko A."/>
            <person name="Shiryaev A."/>
            <person name="Soop K."/>
            <person name="Spirin V."/>
            <person name="Szebenyi C."/>
            <person name="Tomsovsky M."/>
            <person name="Tulloss R.E."/>
            <person name="Uehling J."/>
            <person name="Grigoriev I.V."/>
            <person name="Vagvolgyi C."/>
            <person name="Papp T."/>
            <person name="Martin F.M."/>
            <person name="Miettinen O."/>
            <person name="Hibbett D.S."/>
            <person name="Nagy L.G."/>
        </authorList>
    </citation>
    <scope>NUCLEOTIDE SEQUENCE [LARGE SCALE GENOMIC DNA]</scope>
    <source>
        <strain evidence="2 3">CBS 166.37</strain>
    </source>
</reference>
<feature type="compositionally biased region" description="Polar residues" evidence="1">
    <location>
        <begin position="13"/>
        <end position="24"/>
    </location>
</feature>
<evidence type="ECO:0000313" key="3">
    <source>
        <dbReference type="Proteomes" id="UP000308652"/>
    </source>
</evidence>